<dbReference type="SMART" id="SM00091">
    <property type="entry name" value="PAS"/>
    <property type="match status" value="1"/>
</dbReference>
<dbReference type="InterPro" id="IPR000014">
    <property type="entry name" value="PAS"/>
</dbReference>
<evidence type="ECO:0000313" key="17">
    <source>
        <dbReference type="Proteomes" id="UP000287969"/>
    </source>
</evidence>
<evidence type="ECO:0000313" key="16">
    <source>
        <dbReference type="EMBL" id="QAT62072.1"/>
    </source>
</evidence>
<protein>
    <recommendedName>
        <fullName evidence="4">histidine kinase</fullName>
        <ecNumber evidence="4">2.7.13.3</ecNumber>
    </recommendedName>
</protein>
<dbReference type="GO" id="GO:0005524">
    <property type="term" value="F:ATP binding"/>
    <property type="evidence" value="ECO:0007669"/>
    <property type="project" value="UniProtKB-KW"/>
</dbReference>
<dbReference type="PRINTS" id="PR00344">
    <property type="entry name" value="BCTRLSENSOR"/>
</dbReference>
<dbReference type="CDD" id="cd16922">
    <property type="entry name" value="HATPase_EvgS-ArcB-TorS-like"/>
    <property type="match status" value="1"/>
</dbReference>
<dbReference type="Pfam" id="PF00512">
    <property type="entry name" value="HisKA"/>
    <property type="match status" value="1"/>
</dbReference>
<evidence type="ECO:0000256" key="4">
    <source>
        <dbReference type="ARBA" id="ARBA00012438"/>
    </source>
</evidence>
<keyword evidence="9" id="KW-0418">Kinase</keyword>
<evidence type="ECO:0000256" key="11">
    <source>
        <dbReference type="ARBA" id="ARBA00023012"/>
    </source>
</evidence>
<evidence type="ECO:0000256" key="6">
    <source>
        <dbReference type="ARBA" id="ARBA00022553"/>
    </source>
</evidence>
<evidence type="ECO:0000256" key="3">
    <source>
        <dbReference type="ARBA" id="ARBA00004314"/>
    </source>
</evidence>
<dbReference type="CDD" id="cd00130">
    <property type="entry name" value="PAS"/>
    <property type="match status" value="1"/>
</dbReference>
<dbReference type="GO" id="GO:0016036">
    <property type="term" value="P:cellular response to phosphate starvation"/>
    <property type="evidence" value="ECO:0007669"/>
    <property type="project" value="TreeGrafter"/>
</dbReference>
<proteinExistence type="predicted"/>
<evidence type="ECO:0000256" key="2">
    <source>
        <dbReference type="ARBA" id="ARBA00004236"/>
    </source>
</evidence>
<evidence type="ECO:0000256" key="1">
    <source>
        <dbReference type="ARBA" id="ARBA00000085"/>
    </source>
</evidence>
<dbReference type="OrthoDB" id="9813151at2"/>
<dbReference type="SMART" id="SM00387">
    <property type="entry name" value="HATPase_c"/>
    <property type="match status" value="1"/>
</dbReference>
<dbReference type="SUPFAM" id="SSF55874">
    <property type="entry name" value="ATPase domain of HSP90 chaperone/DNA topoisomerase II/histidine kinase"/>
    <property type="match status" value="1"/>
</dbReference>
<feature type="domain" description="Histidine kinase" evidence="14">
    <location>
        <begin position="215"/>
        <end position="433"/>
    </location>
</feature>
<name>A0A410QDF7_9FIRM</name>
<dbReference type="SUPFAM" id="SSF47384">
    <property type="entry name" value="Homodimeric domain of signal transducing histidine kinase"/>
    <property type="match status" value="1"/>
</dbReference>
<feature type="domain" description="PAS" evidence="15">
    <location>
        <begin position="90"/>
        <end position="145"/>
    </location>
</feature>
<gene>
    <name evidence="16" type="ORF">EQM13_10975</name>
</gene>
<dbReference type="PANTHER" id="PTHR45453:SF1">
    <property type="entry name" value="PHOSPHATE REGULON SENSOR PROTEIN PHOR"/>
    <property type="match status" value="1"/>
</dbReference>
<keyword evidence="13" id="KW-0812">Transmembrane</keyword>
<dbReference type="InterPro" id="IPR005467">
    <property type="entry name" value="His_kinase_dom"/>
</dbReference>
<evidence type="ECO:0000259" key="14">
    <source>
        <dbReference type="PROSITE" id="PS50109"/>
    </source>
</evidence>
<dbReference type="InterPro" id="IPR050351">
    <property type="entry name" value="BphY/WalK/GraS-like"/>
</dbReference>
<reference evidence="17" key="1">
    <citation type="submission" date="2019-01" db="EMBL/GenBank/DDBJ databases">
        <title>Draft genomes of a novel of Sporanaerobacter strains.</title>
        <authorList>
            <person name="Ma S."/>
        </authorList>
    </citation>
    <scope>NUCLEOTIDE SEQUENCE [LARGE SCALE GENOMIC DNA]</scope>
    <source>
        <strain evidence="17">NJN-17</strain>
    </source>
</reference>
<keyword evidence="11" id="KW-0902">Two-component regulatory system</keyword>
<dbReference type="Proteomes" id="UP000287969">
    <property type="component" value="Chromosome"/>
</dbReference>
<dbReference type="SMART" id="SM00388">
    <property type="entry name" value="HisKA"/>
    <property type="match status" value="1"/>
</dbReference>
<evidence type="ECO:0000256" key="13">
    <source>
        <dbReference type="SAM" id="Phobius"/>
    </source>
</evidence>
<dbReference type="InterPro" id="IPR036097">
    <property type="entry name" value="HisK_dim/P_sf"/>
</dbReference>
<dbReference type="InterPro" id="IPR036890">
    <property type="entry name" value="HATPase_C_sf"/>
</dbReference>
<dbReference type="Pfam" id="PF02518">
    <property type="entry name" value="HATPase_c"/>
    <property type="match status" value="1"/>
</dbReference>
<dbReference type="RefSeq" id="WP_128752686.1">
    <property type="nucleotide sequence ID" value="NZ_CP035282.1"/>
</dbReference>
<dbReference type="EC" id="2.7.13.3" evidence="4"/>
<dbReference type="Pfam" id="PF13426">
    <property type="entry name" value="PAS_9"/>
    <property type="match status" value="1"/>
</dbReference>
<dbReference type="GO" id="GO:0045121">
    <property type="term" value="C:membrane raft"/>
    <property type="evidence" value="ECO:0007669"/>
    <property type="project" value="UniProtKB-SubCell"/>
</dbReference>
<evidence type="ECO:0000256" key="7">
    <source>
        <dbReference type="ARBA" id="ARBA00022679"/>
    </source>
</evidence>
<evidence type="ECO:0000256" key="5">
    <source>
        <dbReference type="ARBA" id="ARBA00022475"/>
    </source>
</evidence>
<evidence type="ECO:0000259" key="15">
    <source>
        <dbReference type="PROSITE" id="PS50112"/>
    </source>
</evidence>
<comment type="subcellular location">
    <subcellularLocation>
        <location evidence="2">Cell membrane</location>
    </subcellularLocation>
    <subcellularLocation>
        <location evidence="3">Membrane raft</location>
        <topology evidence="3">Multi-pass membrane protein</topology>
    </subcellularLocation>
</comment>
<keyword evidence="7" id="KW-0808">Transferase</keyword>
<feature type="transmembrane region" description="Helical" evidence="13">
    <location>
        <begin position="40"/>
        <end position="61"/>
    </location>
</feature>
<evidence type="ECO:0000256" key="9">
    <source>
        <dbReference type="ARBA" id="ARBA00022777"/>
    </source>
</evidence>
<dbReference type="PANTHER" id="PTHR45453">
    <property type="entry name" value="PHOSPHATE REGULON SENSOR PROTEIN PHOR"/>
    <property type="match status" value="1"/>
</dbReference>
<dbReference type="Gene3D" id="3.30.450.20">
    <property type="entry name" value="PAS domain"/>
    <property type="match status" value="1"/>
</dbReference>
<dbReference type="InterPro" id="IPR035965">
    <property type="entry name" value="PAS-like_dom_sf"/>
</dbReference>
<keyword evidence="13" id="KW-1133">Transmembrane helix</keyword>
<dbReference type="PROSITE" id="PS50109">
    <property type="entry name" value="HIS_KIN"/>
    <property type="match status" value="1"/>
</dbReference>
<keyword evidence="5" id="KW-1003">Cell membrane</keyword>
<evidence type="ECO:0000256" key="10">
    <source>
        <dbReference type="ARBA" id="ARBA00022840"/>
    </source>
</evidence>
<organism evidence="16 17">
    <name type="scientific">Acidilutibacter cellobiosedens</name>
    <dbReference type="NCBI Taxonomy" id="2507161"/>
    <lineage>
        <taxon>Bacteria</taxon>
        <taxon>Bacillati</taxon>
        <taxon>Bacillota</taxon>
        <taxon>Tissierellia</taxon>
        <taxon>Tissierellales</taxon>
        <taxon>Acidilutibacteraceae</taxon>
        <taxon>Acidilutibacter</taxon>
    </lineage>
</organism>
<accession>A0A410QDF7</accession>
<dbReference type="Gene3D" id="3.30.565.10">
    <property type="entry name" value="Histidine kinase-like ATPase, C-terminal domain"/>
    <property type="match status" value="1"/>
</dbReference>
<dbReference type="Gene3D" id="1.10.287.130">
    <property type="match status" value="1"/>
</dbReference>
<dbReference type="GO" id="GO:0005886">
    <property type="term" value="C:plasma membrane"/>
    <property type="evidence" value="ECO:0007669"/>
    <property type="project" value="UniProtKB-SubCell"/>
</dbReference>
<dbReference type="KEGG" id="spoa:EQM13_10975"/>
<dbReference type="GO" id="GO:0000155">
    <property type="term" value="F:phosphorelay sensor kinase activity"/>
    <property type="evidence" value="ECO:0007669"/>
    <property type="project" value="InterPro"/>
</dbReference>
<dbReference type="InterPro" id="IPR004358">
    <property type="entry name" value="Sig_transdc_His_kin-like_C"/>
</dbReference>
<dbReference type="EMBL" id="CP035282">
    <property type="protein sequence ID" value="QAT62072.1"/>
    <property type="molecule type" value="Genomic_DNA"/>
</dbReference>
<evidence type="ECO:0000256" key="8">
    <source>
        <dbReference type="ARBA" id="ARBA00022741"/>
    </source>
</evidence>
<keyword evidence="10" id="KW-0067">ATP-binding</keyword>
<dbReference type="FunFam" id="1.10.287.130:FF:000001">
    <property type="entry name" value="Two-component sensor histidine kinase"/>
    <property type="match status" value="1"/>
</dbReference>
<evidence type="ECO:0000256" key="12">
    <source>
        <dbReference type="ARBA" id="ARBA00023136"/>
    </source>
</evidence>
<sequence>MKKKIFVILLLLSLIAITILFVEFLSSQRIVYGTVANIKLAYYIFVFIFIGFLMTLLTYFYRNKDFKILSKEFNEVNKQLNSTILQLRENNIKFKSILTSITDGVIAVDNNKNIIFINSSAEKIFKMDEEESIDKNLDYIIKDEKAQQVFYELLTKNGEEREYEISGLDHKVMKINSNFIFEDKNSREKLGTIFVIRDITELKKLESIRKDFVANVSHELKTPLTSLKGFIETLKSGAIGDPSVSDKFLNIMDIEVNRMNALVEDLLMLSEIESEKRNALDEYFHIEEVIDEVFQVLNIKAEKRNIVLSRGIKKGIPAIYGNFNYFKQMILNLTDNAIKYTQKGGKVVVKAQKIRSHVVIDVIDTGIGIAPEDQKRIFERFYRVDKSRSKQMGGTGLGLAIVKHIVLMFKGTITINSKFGEGSIFTVTIPLDGKD</sequence>
<dbReference type="AlphaFoldDB" id="A0A410QDF7"/>
<dbReference type="PROSITE" id="PS50112">
    <property type="entry name" value="PAS"/>
    <property type="match status" value="1"/>
</dbReference>
<dbReference type="InterPro" id="IPR003594">
    <property type="entry name" value="HATPase_dom"/>
</dbReference>
<keyword evidence="6" id="KW-0597">Phosphoprotein</keyword>
<keyword evidence="12 13" id="KW-0472">Membrane</keyword>
<dbReference type="CDD" id="cd00082">
    <property type="entry name" value="HisKA"/>
    <property type="match status" value="1"/>
</dbReference>
<dbReference type="GO" id="GO:0004721">
    <property type="term" value="F:phosphoprotein phosphatase activity"/>
    <property type="evidence" value="ECO:0007669"/>
    <property type="project" value="TreeGrafter"/>
</dbReference>
<dbReference type="NCBIfam" id="TIGR00229">
    <property type="entry name" value="sensory_box"/>
    <property type="match status" value="1"/>
</dbReference>
<dbReference type="SUPFAM" id="SSF55785">
    <property type="entry name" value="PYP-like sensor domain (PAS domain)"/>
    <property type="match status" value="1"/>
</dbReference>
<dbReference type="FunFam" id="3.30.565.10:FF:000023">
    <property type="entry name" value="PAS domain-containing sensor histidine kinase"/>
    <property type="match status" value="1"/>
</dbReference>
<dbReference type="InterPro" id="IPR003661">
    <property type="entry name" value="HisK_dim/P_dom"/>
</dbReference>
<keyword evidence="8" id="KW-0547">Nucleotide-binding</keyword>
<keyword evidence="17" id="KW-1185">Reference proteome</keyword>
<comment type="catalytic activity">
    <reaction evidence="1">
        <text>ATP + protein L-histidine = ADP + protein N-phospho-L-histidine.</text>
        <dbReference type="EC" id="2.7.13.3"/>
    </reaction>
</comment>